<dbReference type="Pfam" id="PF12796">
    <property type="entry name" value="Ank_2"/>
    <property type="match status" value="2"/>
</dbReference>
<dbReference type="PROSITE" id="PS50088">
    <property type="entry name" value="ANK_REPEAT"/>
    <property type="match status" value="3"/>
</dbReference>
<dbReference type="Pfam" id="PF00023">
    <property type="entry name" value="Ank"/>
    <property type="match status" value="1"/>
</dbReference>
<accession>A0AAU7QC63</accession>
<dbReference type="PANTHER" id="PTHR24198">
    <property type="entry name" value="ANKYRIN REPEAT AND PROTEIN KINASE DOMAIN-CONTAINING PROTEIN"/>
    <property type="match status" value="1"/>
</dbReference>
<sequence length="363" mass="40690">MPLGTIDVDIEPLDPESITRGNVNDGNEDGVTPLMRVALTTNDIKHVKSLLRKRANLDQQDKGGNTVLMWVVKSLFRLKNETRCEMKLSILDLLLNRGADVNLADNEGYTPMMIAAMGNDEKSFAKLVNKKAMVELTNQNGETALHLAIKYNASTTIINSLNSFYQKMNVRDNNGHSPFMIASFRRKLDLMRTYHDKGVDINEFDVKGWTALMYAVNCGDADVVNLLKELGADFNLADSHGKTALEIARILQNSTMALLLRKLGAFTNNIETNAWMDKLQKELNLYDFDDKAATFDAHTSESTGIDFELLESEQPVGHNPEVEAETSSSISSQRSTYLLHWASIKLHDMLETFRRIVSPIFSL</sequence>
<dbReference type="EMBL" id="CP157947">
    <property type="protein sequence ID" value="XBS70555.1"/>
    <property type="molecule type" value="Genomic_DNA"/>
</dbReference>
<reference evidence="4" key="1">
    <citation type="submission" date="2024-06" db="EMBL/GenBank/DDBJ databases">
        <authorList>
            <person name="Coelho C."/>
            <person name="Bento M."/>
            <person name="Garcia E."/>
            <person name="Camelo A."/>
            <person name="Brandao I."/>
            <person name="Espirito Santo C."/>
            <person name="Trovao J."/>
            <person name="Verissimo A."/>
            <person name="Costa J."/>
            <person name="Tiago I."/>
        </authorList>
    </citation>
    <scope>NUCLEOTIDE SEQUENCE</scope>
    <source>
        <strain evidence="4">KWT182</strain>
    </source>
</reference>
<dbReference type="SMART" id="SM00248">
    <property type="entry name" value="ANK"/>
    <property type="match status" value="7"/>
</dbReference>
<dbReference type="PANTHER" id="PTHR24198:SF165">
    <property type="entry name" value="ANKYRIN REPEAT-CONTAINING PROTEIN-RELATED"/>
    <property type="match status" value="1"/>
</dbReference>
<dbReference type="PROSITE" id="PS50297">
    <property type="entry name" value="ANK_REP_REGION"/>
    <property type="match status" value="1"/>
</dbReference>
<feature type="repeat" description="ANK" evidence="3">
    <location>
        <begin position="140"/>
        <end position="173"/>
    </location>
</feature>
<proteinExistence type="predicted"/>
<keyword evidence="2 3" id="KW-0040">ANK repeat</keyword>
<dbReference type="AlphaFoldDB" id="A0AAU7QC63"/>
<feature type="repeat" description="ANK" evidence="3">
    <location>
        <begin position="174"/>
        <end position="206"/>
    </location>
</feature>
<dbReference type="Gene3D" id="1.25.40.20">
    <property type="entry name" value="Ankyrin repeat-containing domain"/>
    <property type="match status" value="2"/>
</dbReference>
<feature type="repeat" description="ANK" evidence="3">
    <location>
        <begin position="207"/>
        <end position="239"/>
    </location>
</feature>
<keyword evidence="1" id="KW-0677">Repeat</keyword>
<organism evidence="4">
    <name type="scientific">Acerihabitans sp. KWT182</name>
    <dbReference type="NCBI Taxonomy" id="3157919"/>
    <lineage>
        <taxon>Bacteria</taxon>
        <taxon>Pseudomonadati</taxon>
        <taxon>Pseudomonadota</taxon>
        <taxon>Gammaproteobacteria</taxon>
        <taxon>Enterobacterales</taxon>
        <taxon>Pectobacteriaceae</taxon>
        <taxon>Acerihabitans</taxon>
    </lineage>
</organism>
<name>A0AAU7QC63_9GAMM</name>
<dbReference type="InterPro" id="IPR036770">
    <property type="entry name" value="Ankyrin_rpt-contain_sf"/>
</dbReference>
<evidence type="ECO:0000256" key="2">
    <source>
        <dbReference type="ARBA" id="ARBA00023043"/>
    </source>
</evidence>
<dbReference type="SUPFAM" id="SSF48403">
    <property type="entry name" value="Ankyrin repeat"/>
    <property type="match status" value="1"/>
</dbReference>
<evidence type="ECO:0000313" key="4">
    <source>
        <dbReference type="EMBL" id="XBS70555.1"/>
    </source>
</evidence>
<dbReference type="InterPro" id="IPR002110">
    <property type="entry name" value="Ankyrin_rpt"/>
</dbReference>
<evidence type="ECO:0000256" key="3">
    <source>
        <dbReference type="PROSITE-ProRule" id="PRU00023"/>
    </source>
</evidence>
<protein>
    <submittedName>
        <fullName evidence="4">Ankyrin repeat domain-containing protein</fullName>
    </submittedName>
</protein>
<evidence type="ECO:0000256" key="1">
    <source>
        <dbReference type="ARBA" id="ARBA00022737"/>
    </source>
</evidence>
<gene>
    <name evidence="4" type="ORF">ABK905_05030</name>
</gene>